<evidence type="ECO:0000256" key="2">
    <source>
        <dbReference type="PROSITE-ProRule" id="PRU00192"/>
    </source>
</evidence>
<reference evidence="5" key="2">
    <citation type="submission" date="2016-05" db="EMBL/GenBank/DDBJ databases">
        <title>Comparative analysis highlights variable genome content of wheat rusts and divergence of the mating loci.</title>
        <authorList>
            <person name="Cuomo C.A."/>
            <person name="Bakkeren G."/>
            <person name="Szabo L."/>
            <person name="Khalil H."/>
            <person name="Joly D."/>
            <person name="Goldberg J."/>
            <person name="Young S."/>
            <person name="Zeng Q."/>
            <person name="Fellers J."/>
        </authorList>
    </citation>
    <scope>NUCLEOTIDE SEQUENCE [LARGE SCALE GENOMIC DNA]</scope>
    <source>
        <strain evidence="5">1-1 BBBD Race 1</strain>
    </source>
</reference>
<dbReference type="PANTHER" id="PTHR45929:SF7">
    <property type="entry name" value="LAS SEVENTEEN-BINDING PROTEIN 1"/>
    <property type="match status" value="1"/>
</dbReference>
<feature type="domain" description="SH3" evidence="4">
    <location>
        <begin position="149"/>
        <end position="211"/>
    </location>
</feature>
<evidence type="ECO:0000259" key="4">
    <source>
        <dbReference type="PROSITE" id="PS50002"/>
    </source>
</evidence>
<dbReference type="OrthoDB" id="5983572at2759"/>
<evidence type="ECO:0000313" key="6">
    <source>
        <dbReference type="EnsemblFungi" id="PTTG_12662-t43_1-p1"/>
    </source>
</evidence>
<keyword evidence="1 2" id="KW-0728">SH3 domain</keyword>
<dbReference type="PANTHER" id="PTHR45929">
    <property type="entry name" value="JAK PATHWAY SIGNAL TRANSDUCTION ADAPTOR MOLECULE"/>
    <property type="match status" value="1"/>
</dbReference>
<dbReference type="SMART" id="SM00326">
    <property type="entry name" value="SH3"/>
    <property type="match status" value="1"/>
</dbReference>
<keyword evidence="7" id="KW-1185">Reference proteome</keyword>
<gene>
    <name evidence="5" type="ORF">PTTG_12662</name>
</gene>
<dbReference type="Proteomes" id="UP000005240">
    <property type="component" value="Unassembled WGS sequence"/>
</dbReference>
<evidence type="ECO:0000256" key="3">
    <source>
        <dbReference type="SAM" id="MobiDB-lite"/>
    </source>
</evidence>
<dbReference type="EMBL" id="ADAS02000171">
    <property type="protein sequence ID" value="OAV88526.1"/>
    <property type="molecule type" value="Genomic_DNA"/>
</dbReference>
<feature type="region of interest" description="Disordered" evidence="3">
    <location>
        <begin position="211"/>
        <end position="275"/>
    </location>
</feature>
<reference evidence="6" key="4">
    <citation type="submission" date="2025-05" db="UniProtKB">
        <authorList>
            <consortium name="EnsemblFungi"/>
        </authorList>
    </citation>
    <scope>IDENTIFICATION</scope>
    <source>
        <strain evidence="6">isolate 1-1 / race 1 (BBBD)</strain>
    </source>
</reference>
<dbReference type="PROSITE" id="PS50002">
    <property type="entry name" value="SH3"/>
    <property type="match status" value="1"/>
</dbReference>
<dbReference type="CDD" id="cd00174">
    <property type="entry name" value="SH3"/>
    <property type="match status" value="1"/>
</dbReference>
<protein>
    <submittedName>
        <fullName evidence="6">SH3 domain-containing protein</fullName>
    </submittedName>
</protein>
<feature type="region of interest" description="Disordered" evidence="3">
    <location>
        <begin position="82"/>
        <end position="151"/>
    </location>
</feature>
<feature type="compositionally biased region" description="Polar residues" evidence="3">
    <location>
        <begin position="212"/>
        <end position="221"/>
    </location>
</feature>
<dbReference type="Pfam" id="PF00018">
    <property type="entry name" value="SH3_1"/>
    <property type="match status" value="1"/>
</dbReference>
<evidence type="ECO:0000256" key="1">
    <source>
        <dbReference type="ARBA" id="ARBA00022443"/>
    </source>
</evidence>
<dbReference type="AlphaFoldDB" id="A0A180G774"/>
<reference evidence="6 7" key="3">
    <citation type="journal article" date="2017" name="G3 (Bethesda)">
        <title>Comparative analysis highlights variable genome content of wheat rusts and divergence of the mating loci.</title>
        <authorList>
            <person name="Cuomo C.A."/>
            <person name="Bakkeren G."/>
            <person name="Khalil H.B."/>
            <person name="Panwar V."/>
            <person name="Joly D."/>
            <person name="Linning R."/>
            <person name="Sakthikumar S."/>
            <person name="Song X."/>
            <person name="Adiconis X."/>
            <person name="Fan L."/>
            <person name="Goldberg J.M."/>
            <person name="Levin J.Z."/>
            <person name="Young S."/>
            <person name="Zeng Q."/>
            <person name="Anikster Y."/>
            <person name="Bruce M."/>
            <person name="Wang M."/>
            <person name="Yin C."/>
            <person name="McCallum B."/>
            <person name="Szabo L.J."/>
            <person name="Hulbert S."/>
            <person name="Chen X."/>
            <person name="Fellers J.P."/>
        </authorList>
    </citation>
    <scope>NUCLEOTIDE SEQUENCE</scope>
    <source>
        <strain evidence="7">Isolate 1-1 / race 1 (BBBD)</strain>
        <strain evidence="6">isolate 1-1 / race 1 (BBBD)</strain>
    </source>
</reference>
<dbReference type="InterPro" id="IPR001452">
    <property type="entry name" value="SH3_domain"/>
</dbReference>
<dbReference type="InterPro" id="IPR036028">
    <property type="entry name" value="SH3-like_dom_sf"/>
</dbReference>
<dbReference type="EnsemblFungi" id="PTTG_12662-t43_1">
    <property type="protein sequence ID" value="PTTG_12662-t43_1-p1"/>
    <property type="gene ID" value="PTTG_12662"/>
</dbReference>
<dbReference type="Gene3D" id="2.30.30.40">
    <property type="entry name" value="SH3 Domains"/>
    <property type="match status" value="1"/>
</dbReference>
<feature type="compositionally biased region" description="Low complexity" evidence="3">
    <location>
        <begin position="117"/>
        <end position="136"/>
    </location>
</feature>
<name>A0A180G774_PUCT1</name>
<dbReference type="SUPFAM" id="SSF50044">
    <property type="entry name" value="SH3-domain"/>
    <property type="match status" value="1"/>
</dbReference>
<organism evidence="5">
    <name type="scientific">Puccinia triticina (isolate 1-1 / race 1 (BBBD))</name>
    <name type="common">Brown leaf rust fungus</name>
    <dbReference type="NCBI Taxonomy" id="630390"/>
    <lineage>
        <taxon>Eukaryota</taxon>
        <taxon>Fungi</taxon>
        <taxon>Dikarya</taxon>
        <taxon>Basidiomycota</taxon>
        <taxon>Pucciniomycotina</taxon>
        <taxon>Pucciniomycetes</taxon>
        <taxon>Pucciniales</taxon>
        <taxon>Pucciniaceae</taxon>
        <taxon>Puccinia</taxon>
    </lineage>
</organism>
<evidence type="ECO:0000313" key="7">
    <source>
        <dbReference type="Proteomes" id="UP000005240"/>
    </source>
</evidence>
<sequence length="318" mass="34533">MYCHLLRFFTISFSFSFSKPNIHRPVYIFVNQPTTNMAQHNPDNSDSIYTAHLINQIHVNLDLLLQQAKISRDKVGIIKEALPQSSSRAHSALPEPSFPHGRAPSLPQPTPITQNGHPQSHSHSQPSPHHLPSSVTAPPPPPLAHQPPQQYKQARALWAYHGSAADDLSFEKGEIIVILAEENPDWWRGQVLNSQQPGGLFPSNHVEVISPPLQSTHSPSPQYRHHQSIAPYPPGPPQGNPGCQSPAYSQAPQYGDYKAPQAAPPPPLQHTQSAPPVNITVEKPKKNLLQGRFGQALAGGAGFGAGSAVATHVVNAIL</sequence>
<dbReference type="PRINTS" id="PR00452">
    <property type="entry name" value="SH3DOMAIN"/>
</dbReference>
<proteinExistence type="predicted"/>
<reference evidence="5" key="1">
    <citation type="submission" date="2009-11" db="EMBL/GenBank/DDBJ databases">
        <authorList>
            <consortium name="The Broad Institute Genome Sequencing Platform"/>
            <person name="Ward D."/>
            <person name="Feldgarden M."/>
            <person name="Earl A."/>
            <person name="Young S.K."/>
            <person name="Zeng Q."/>
            <person name="Koehrsen M."/>
            <person name="Alvarado L."/>
            <person name="Berlin A."/>
            <person name="Bochicchio J."/>
            <person name="Borenstein D."/>
            <person name="Chapman S.B."/>
            <person name="Chen Z."/>
            <person name="Engels R."/>
            <person name="Freedman E."/>
            <person name="Gellesch M."/>
            <person name="Goldberg J."/>
            <person name="Griggs A."/>
            <person name="Gujja S."/>
            <person name="Heilman E."/>
            <person name="Heiman D."/>
            <person name="Hepburn T."/>
            <person name="Howarth C."/>
            <person name="Jen D."/>
            <person name="Larson L."/>
            <person name="Lewis B."/>
            <person name="Mehta T."/>
            <person name="Park D."/>
            <person name="Pearson M."/>
            <person name="Roberts A."/>
            <person name="Saif S."/>
            <person name="Shea T."/>
            <person name="Shenoy N."/>
            <person name="Sisk P."/>
            <person name="Stolte C."/>
            <person name="Sykes S."/>
            <person name="Thomson T."/>
            <person name="Walk T."/>
            <person name="White J."/>
            <person name="Yandava C."/>
            <person name="Izard J."/>
            <person name="Baranova O.V."/>
            <person name="Blanton J.M."/>
            <person name="Tanner A.C."/>
            <person name="Dewhirst F.E."/>
            <person name="Haas B."/>
            <person name="Nusbaum C."/>
            <person name="Birren B."/>
        </authorList>
    </citation>
    <scope>NUCLEOTIDE SEQUENCE [LARGE SCALE GENOMIC DNA]</scope>
    <source>
        <strain evidence="5">1-1 BBBD Race 1</strain>
    </source>
</reference>
<accession>A0A180G774</accession>
<dbReference type="VEuPathDB" id="FungiDB:PTTG_12662"/>
<dbReference type="STRING" id="630390.A0A180G774"/>
<dbReference type="InterPro" id="IPR050670">
    <property type="entry name" value="STAM"/>
</dbReference>
<evidence type="ECO:0000313" key="5">
    <source>
        <dbReference type="EMBL" id="OAV88526.1"/>
    </source>
</evidence>